<keyword evidence="3" id="KW-0808">Transferase</keyword>
<evidence type="ECO:0000313" key="6">
    <source>
        <dbReference type="Proteomes" id="UP000777265"/>
    </source>
</evidence>
<evidence type="ECO:0000256" key="2">
    <source>
        <dbReference type="ARBA" id="ARBA00022676"/>
    </source>
</evidence>
<dbReference type="Proteomes" id="UP000777265">
    <property type="component" value="Unassembled WGS sequence"/>
</dbReference>
<evidence type="ECO:0000313" key="5">
    <source>
        <dbReference type="EMBL" id="NLW35006.1"/>
    </source>
</evidence>
<dbReference type="PANTHER" id="PTHR43630">
    <property type="entry name" value="POLY-BETA-1,6-N-ACETYL-D-GLUCOSAMINE SYNTHASE"/>
    <property type="match status" value="1"/>
</dbReference>
<dbReference type="SUPFAM" id="SSF53448">
    <property type="entry name" value="Nucleotide-diphospho-sugar transferases"/>
    <property type="match status" value="1"/>
</dbReference>
<dbReference type="AlphaFoldDB" id="A0A971M4L0"/>
<comment type="similarity">
    <text evidence="1">Belongs to the glycosyltransferase 2 family.</text>
</comment>
<dbReference type="GO" id="GO:0016757">
    <property type="term" value="F:glycosyltransferase activity"/>
    <property type="evidence" value="ECO:0007669"/>
    <property type="project" value="UniProtKB-KW"/>
</dbReference>
<comment type="caution">
    <text evidence="5">The sequence shown here is derived from an EMBL/GenBank/DDBJ whole genome shotgun (WGS) entry which is preliminary data.</text>
</comment>
<dbReference type="InterPro" id="IPR001173">
    <property type="entry name" value="Glyco_trans_2-like"/>
</dbReference>
<dbReference type="InterPro" id="IPR029044">
    <property type="entry name" value="Nucleotide-diphossugar_trans"/>
</dbReference>
<evidence type="ECO:0000256" key="3">
    <source>
        <dbReference type="ARBA" id="ARBA00022679"/>
    </source>
</evidence>
<keyword evidence="2" id="KW-0328">Glycosyltransferase</keyword>
<reference evidence="5" key="1">
    <citation type="journal article" date="2020" name="Biotechnol. Biofuels">
        <title>New insights from the biogas microbiome by comprehensive genome-resolved metagenomics of nearly 1600 species originating from multiple anaerobic digesters.</title>
        <authorList>
            <person name="Campanaro S."/>
            <person name="Treu L."/>
            <person name="Rodriguez-R L.M."/>
            <person name="Kovalovszki A."/>
            <person name="Ziels R.M."/>
            <person name="Maus I."/>
            <person name="Zhu X."/>
            <person name="Kougias P.G."/>
            <person name="Basile A."/>
            <person name="Luo G."/>
            <person name="Schluter A."/>
            <person name="Konstantinidis K.T."/>
            <person name="Angelidaki I."/>
        </authorList>
    </citation>
    <scope>NUCLEOTIDE SEQUENCE</scope>
    <source>
        <strain evidence="5">AS06rmzACSIP_7</strain>
    </source>
</reference>
<sequence length="302" mass="34166">MVSVSAGIMAYNEEANIGRLLQAVIDQRLVESELREIFVVASGCTDGTERIVREFIEKDRRIELIVQGQREGKASAINLFLERASGEILILESGDTIPDRDTFERLAAPFKDNRVGMTGAHPTPVNGRDVFIGYSVNLMWSLHHKIALMTPKLGELVAFRGIVKQIPKDTAVDEASIEAIVRKAGYDLRYVPDAIVYNKGPENVKDFIKQRRRIAAGHKHLMCAEKYEVSTFDPGKILKILIRDHSWNFKDTAWTVGAICLEIVGRILGYYDFYLKKKNPYIWDIAKSTKQLVRSDAARQDR</sequence>
<reference evidence="5" key="2">
    <citation type="submission" date="2020-01" db="EMBL/GenBank/DDBJ databases">
        <authorList>
            <person name="Campanaro S."/>
        </authorList>
    </citation>
    <scope>NUCLEOTIDE SEQUENCE</scope>
    <source>
        <strain evidence="5">AS06rmzACSIP_7</strain>
    </source>
</reference>
<gene>
    <name evidence="5" type="ORF">GXY80_05920</name>
</gene>
<proteinExistence type="inferred from homology"/>
<dbReference type="Pfam" id="PF00535">
    <property type="entry name" value="Glycos_transf_2"/>
    <property type="match status" value="1"/>
</dbReference>
<feature type="domain" description="Glycosyltransferase 2-like" evidence="4">
    <location>
        <begin position="5"/>
        <end position="135"/>
    </location>
</feature>
<name>A0A971M4L0_9BACT</name>
<evidence type="ECO:0000256" key="1">
    <source>
        <dbReference type="ARBA" id="ARBA00006739"/>
    </source>
</evidence>
<dbReference type="Gene3D" id="3.90.550.10">
    <property type="entry name" value="Spore Coat Polysaccharide Biosynthesis Protein SpsA, Chain A"/>
    <property type="match status" value="1"/>
</dbReference>
<dbReference type="PANTHER" id="PTHR43630:SF1">
    <property type="entry name" value="POLY-BETA-1,6-N-ACETYL-D-GLUCOSAMINE SYNTHASE"/>
    <property type="match status" value="1"/>
</dbReference>
<accession>A0A971M4L0</accession>
<dbReference type="EMBL" id="JAAYEE010000099">
    <property type="protein sequence ID" value="NLW35006.1"/>
    <property type="molecule type" value="Genomic_DNA"/>
</dbReference>
<protein>
    <submittedName>
        <fullName evidence="5">Glycosyltransferase</fullName>
    </submittedName>
</protein>
<evidence type="ECO:0000259" key="4">
    <source>
        <dbReference type="Pfam" id="PF00535"/>
    </source>
</evidence>
<organism evidence="5 6">
    <name type="scientific">Syntrophorhabdus aromaticivorans</name>
    <dbReference type="NCBI Taxonomy" id="328301"/>
    <lineage>
        <taxon>Bacteria</taxon>
        <taxon>Pseudomonadati</taxon>
        <taxon>Thermodesulfobacteriota</taxon>
        <taxon>Syntrophorhabdia</taxon>
        <taxon>Syntrophorhabdales</taxon>
        <taxon>Syntrophorhabdaceae</taxon>
        <taxon>Syntrophorhabdus</taxon>
    </lineage>
</organism>